<accession>A0ABP1Q6I2</accession>
<name>A0ABP1Q6I2_9HEXA</name>
<reference evidence="2 3" key="1">
    <citation type="submission" date="2024-08" db="EMBL/GenBank/DDBJ databases">
        <authorList>
            <person name="Cucini C."/>
            <person name="Frati F."/>
        </authorList>
    </citation>
    <scope>NUCLEOTIDE SEQUENCE [LARGE SCALE GENOMIC DNA]</scope>
</reference>
<protein>
    <submittedName>
        <fullName evidence="2">Uncharacterized protein</fullName>
    </submittedName>
</protein>
<keyword evidence="3" id="KW-1185">Reference proteome</keyword>
<feature type="region of interest" description="Disordered" evidence="1">
    <location>
        <begin position="101"/>
        <end position="133"/>
    </location>
</feature>
<gene>
    <name evidence="2" type="ORF">ODALV1_LOCUS6686</name>
</gene>
<proteinExistence type="predicted"/>
<dbReference type="Proteomes" id="UP001642540">
    <property type="component" value="Unassembled WGS sequence"/>
</dbReference>
<evidence type="ECO:0000313" key="2">
    <source>
        <dbReference type="EMBL" id="CAL8087283.1"/>
    </source>
</evidence>
<evidence type="ECO:0000256" key="1">
    <source>
        <dbReference type="SAM" id="MobiDB-lite"/>
    </source>
</evidence>
<evidence type="ECO:0000313" key="3">
    <source>
        <dbReference type="Proteomes" id="UP001642540"/>
    </source>
</evidence>
<sequence length="133" mass="14519">MVTLIGVDQSVISLVKFRSVKFLEAVGRLKEGCDWHLCLKMDKGTPFLQVVRGDTTPPSGSAEMFEIGDIREHLHEDSNRENLEVIGEGAPDGEANLVLDDDAIVPAGIQQQPDDDQENPNERAIDEGAGPPR</sequence>
<organism evidence="2 3">
    <name type="scientific">Orchesella dallaii</name>
    <dbReference type="NCBI Taxonomy" id="48710"/>
    <lineage>
        <taxon>Eukaryota</taxon>
        <taxon>Metazoa</taxon>
        <taxon>Ecdysozoa</taxon>
        <taxon>Arthropoda</taxon>
        <taxon>Hexapoda</taxon>
        <taxon>Collembola</taxon>
        <taxon>Entomobryomorpha</taxon>
        <taxon>Entomobryoidea</taxon>
        <taxon>Orchesellidae</taxon>
        <taxon>Orchesellinae</taxon>
        <taxon>Orchesella</taxon>
    </lineage>
</organism>
<comment type="caution">
    <text evidence="2">The sequence shown here is derived from an EMBL/GenBank/DDBJ whole genome shotgun (WGS) entry which is preliminary data.</text>
</comment>
<dbReference type="EMBL" id="CAXLJM020000020">
    <property type="protein sequence ID" value="CAL8087283.1"/>
    <property type="molecule type" value="Genomic_DNA"/>
</dbReference>